<evidence type="ECO:0008006" key="3">
    <source>
        <dbReference type="Google" id="ProtNLM"/>
    </source>
</evidence>
<evidence type="ECO:0000313" key="2">
    <source>
        <dbReference type="Proteomes" id="UP000189670"/>
    </source>
</evidence>
<comment type="caution">
    <text evidence="1">The sequence shown here is derived from an EMBL/GenBank/DDBJ whole genome shotgun (WGS) entry which is preliminary data.</text>
</comment>
<dbReference type="EMBL" id="ATBP01000629">
    <property type="protein sequence ID" value="ETR69492.1"/>
    <property type="molecule type" value="Genomic_DNA"/>
</dbReference>
<dbReference type="AlphaFoldDB" id="A0A1V1P3M2"/>
<dbReference type="InterPro" id="IPR036388">
    <property type="entry name" value="WH-like_DNA-bd_sf"/>
</dbReference>
<accession>A0A1V1P3M2</accession>
<dbReference type="Proteomes" id="UP000189670">
    <property type="component" value="Unassembled WGS sequence"/>
</dbReference>
<dbReference type="PANTHER" id="PTHR34849:SF3">
    <property type="entry name" value="SSR2962 PROTEIN"/>
    <property type="match status" value="1"/>
</dbReference>
<gene>
    <name evidence="1" type="ORF">OMM_09552</name>
</gene>
<dbReference type="Pfam" id="PF04255">
    <property type="entry name" value="DUF433"/>
    <property type="match status" value="1"/>
</dbReference>
<dbReference type="PANTHER" id="PTHR34849">
    <property type="entry name" value="SSL5025 PROTEIN"/>
    <property type="match status" value="1"/>
</dbReference>
<dbReference type="InterPro" id="IPR007367">
    <property type="entry name" value="DUF433"/>
</dbReference>
<dbReference type="Gene3D" id="1.10.10.10">
    <property type="entry name" value="Winged helix-like DNA-binding domain superfamily/Winged helix DNA-binding domain"/>
    <property type="match status" value="1"/>
</dbReference>
<proteinExistence type="predicted"/>
<sequence>MNNNQLLTRITVDQKVKVGKPVIKGTRLTVEFILNLMACGSTIDMILKEYKGLTKEDIQACLLFATKSLESTSFMPLYKMAA</sequence>
<dbReference type="SUPFAM" id="SSF46689">
    <property type="entry name" value="Homeodomain-like"/>
    <property type="match status" value="1"/>
</dbReference>
<name>A0A1V1P3M2_9BACT</name>
<evidence type="ECO:0000313" key="1">
    <source>
        <dbReference type="EMBL" id="ETR69492.1"/>
    </source>
</evidence>
<dbReference type="InterPro" id="IPR009057">
    <property type="entry name" value="Homeodomain-like_sf"/>
</dbReference>
<reference evidence="2" key="1">
    <citation type="submission" date="2012-11" db="EMBL/GenBank/DDBJ databases">
        <authorList>
            <person name="Lucero-Rivera Y.E."/>
            <person name="Tovar-Ramirez D."/>
        </authorList>
    </citation>
    <scope>NUCLEOTIDE SEQUENCE [LARGE SCALE GENOMIC DNA]</scope>
    <source>
        <strain evidence="2">Araruama</strain>
    </source>
</reference>
<organism evidence="1 2">
    <name type="scientific">Candidatus Magnetoglobus multicellularis str. Araruama</name>
    <dbReference type="NCBI Taxonomy" id="890399"/>
    <lineage>
        <taxon>Bacteria</taxon>
        <taxon>Pseudomonadati</taxon>
        <taxon>Thermodesulfobacteriota</taxon>
        <taxon>Desulfobacteria</taxon>
        <taxon>Desulfobacterales</taxon>
        <taxon>Desulfobacteraceae</taxon>
        <taxon>Candidatus Magnetoglobus</taxon>
    </lineage>
</organism>
<protein>
    <recommendedName>
        <fullName evidence="3">DUF433 domain-containing protein</fullName>
    </recommendedName>
</protein>